<sequence>MKKIFTIAAIITASIAFAQDDTSTTNFKAGNVLSANLTASSPGQIGLSYEREGSSFFFKSQKKKSTVLNVSYGAMNYEVNNFDVDGTGFVIEYGTRNYYGKQGKEFKGFYTANYLSYGSIDFNETILGTEFDGTYSYFSFFSPEIGYKFKFGNFVVDPFIGAQWKIEIAGKGDIDNKNTDEWAFRGGIKLGYNF</sequence>
<dbReference type="EMBL" id="CP080429">
    <property type="protein sequence ID" value="QYJ67894.1"/>
    <property type="molecule type" value="Genomic_DNA"/>
</dbReference>
<keyword evidence="1" id="KW-0732">Signal</keyword>
<accession>A0ABX8V4X5</accession>
<keyword evidence="3" id="KW-1185">Reference proteome</keyword>
<dbReference type="SUPFAM" id="SSF103515">
    <property type="entry name" value="Autotransporter"/>
    <property type="match status" value="1"/>
</dbReference>
<dbReference type="Proteomes" id="UP000825381">
    <property type="component" value="Chromosome"/>
</dbReference>
<proteinExistence type="predicted"/>
<gene>
    <name evidence="2" type="ORF">K1I41_10135</name>
</gene>
<dbReference type="RefSeq" id="WP_220640239.1">
    <property type="nucleotide sequence ID" value="NZ_CP080429.1"/>
</dbReference>
<evidence type="ECO:0000313" key="2">
    <source>
        <dbReference type="EMBL" id="QYJ67894.1"/>
    </source>
</evidence>
<evidence type="ECO:0008006" key="4">
    <source>
        <dbReference type="Google" id="ProtNLM"/>
    </source>
</evidence>
<dbReference type="InterPro" id="IPR036709">
    <property type="entry name" value="Autotransporte_beta_dom_sf"/>
</dbReference>
<reference evidence="2 3" key="1">
    <citation type="submission" date="2021-07" db="EMBL/GenBank/DDBJ databases">
        <title>Flavobacterium WSW3-B6 sp.nov, isolated from seaweed.</title>
        <authorList>
            <person name="Muhammad N."/>
            <person name="Ho H."/>
            <person name="Lee Y.-J."/>
            <person name="Nguyen T."/>
            <person name="Ho J."/>
            <person name="Kim S.-G."/>
        </authorList>
    </citation>
    <scope>NUCLEOTIDE SEQUENCE [LARGE SCALE GENOMIC DNA]</scope>
    <source>
        <strain evidence="2 3">WSW3-B6</strain>
    </source>
</reference>
<protein>
    <recommendedName>
        <fullName evidence="4">DUF3575 domain-containing protein</fullName>
    </recommendedName>
</protein>
<evidence type="ECO:0000313" key="3">
    <source>
        <dbReference type="Proteomes" id="UP000825381"/>
    </source>
</evidence>
<evidence type="ECO:0000256" key="1">
    <source>
        <dbReference type="SAM" id="SignalP"/>
    </source>
</evidence>
<feature type="signal peptide" evidence="1">
    <location>
        <begin position="1"/>
        <end position="18"/>
    </location>
</feature>
<feature type="chain" id="PRO_5045934446" description="DUF3575 domain-containing protein" evidence="1">
    <location>
        <begin position="19"/>
        <end position="194"/>
    </location>
</feature>
<organism evidence="2 3">
    <name type="scientific">Flavobacterium litorale</name>
    <dbReference type="NCBI Taxonomy" id="2856519"/>
    <lineage>
        <taxon>Bacteria</taxon>
        <taxon>Pseudomonadati</taxon>
        <taxon>Bacteroidota</taxon>
        <taxon>Flavobacteriia</taxon>
        <taxon>Flavobacteriales</taxon>
        <taxon>Flavobacteriaceae</taxon>
        <taxon>Flavobacterium</taxon>
    </lineage>
</organism>
<name>A0ABX8V4X5_9FLAO</name>